<evidence type="ECO:0000313" key="6">
    <source>
        <dbReference type="Proteomes" id="UP000439983"/>
    </source>
</evidence>
<dbReference type="Proteomes" id="UP000439983">
    <property type="component" value="Unassembled WGS sequence"/>
</dbReference>
<keyword evidence="1 5" id="KW-0489">Methyltransferase</keyword>
<dbReference type="InterPro" id="IPR046977">
    <property type="entry name" value="RsmC/RlmG"/>
</dbReference>
<dbReference type="AlphaFoldDB" id="A0A6N7LHD9"/>
<dbReference type="SUPFAM" id="SSF53335">
    <property type="entry name" value="S-adenosyl-L-methionine-dependent methyltransferases"/>
    <property type="match status" value="1"/>
</dbReference>
<dbReference type="EMBL" id="WITC01000067">
    <property type="protein sequence ID" value="MQX16608.1"/>
    <property type="molecule type" value="Genomic_DNA"/>
</dbReference>
<name>A0A6N7LHD9_SINTE</name>
<keyword evidence="3" id="KW-0949">S-adenosyl-L-methionine</keyword>
<gene>
    <name evidence="5" type="ORF">GHK62_18090</name>
</gene>
<dbReference type="Gene3D" id="3.40.50.150">
    <property type="entry name" value="Vaccinia Virus protein VP39"/>
    <property type="match status" value="1"/>
</dbReference>
<dbReference type="InterPro" id="IPR029063">
    <property type="entry name" value="SAM-dependent_MTases_sf"/>
</dbReference>
<evidence type="ECO:0000256" key="1">
    <source>
        <dbReference type="ARBA" id="ARBA00022603"/>
    </source>
</evidence>
<evidence type="ECO:0000313" key="5">
    <source>
        <dbReference type="EMBL" id="MQX16608.1"/>
    </source>
</evidence>
<dbReference type="PANTHER" id="PTHR47816">
    <property type="entry name" value="RIBOSOMAL RNA SMALL SUBUNIT METHYLTRANSFERASE C"/>
    <property type="match status" value="1"/>
</dbReference>
<dbReference type="InterPro" id="IPR007848">
    <property type="entry name" value="Small_mtfrase_dom"/>
</dbReference>
<dbReference type="RefSeq" id="WP_153440537.1">
    <property type="nucleotide sequence ID" value="NZ_JACIGA010000016.1"/>
</dbReference>
<evidence type="ECO:0000256" key="3">
    <source>
        <dbReference type="ARBA" id="ARBA00022691"/>
    </source>
</evidence>
<dbReference type="GO" id="GO:0032259">
    <property type="term" value="P:methylation"/>
    <property type="evidence" value="ECO:0007669"/>
    <property type="project" value="UniProtKB-KW"/>
</dbReference>
<keyword evidence="6" id="KW-1185">Reference proteome</keyword>
<keyword evidence="2 5" id="KW-0808">Transferase</keyword>
<reference evidence="5 6" key="1">
    <citation type="journal article" date="2013" name="Genome Biol.">
        <title>Comparative genomics of the core and accessory genomes of 48 Sinorhizobium strains comprising five genospecies.</title>
        <authorList>
            <person name="Sugawara M."/>
            <person name="Epstein B."/>
            <person name="Badgley B.D."/>
            <person name="Unno T."/>
            <person name="Xu L."/>
            <person name="Reese J."/>
            <person name="Gyaneshwar P."/>
            <person name="Denny R."/>
            <person name="Mudge J."/>
            <person name="Bharti A.K."/>
            <person name="Farmer A.D."/>
            <person name="May G.D."/>
            <person name="Woodward J.E."/>
            <person name="Medigue C."/>
            <person name="Vallenet D."/>
            <person name="Lajus A."/>
            <person name="Rouy Z."/>
            <person name="Martinez-Vaz B."/>
            <person name="Tiffin P."/>
            <person name="Young N.D."/>
            <person name="Sadowsky M.J."/>
        </authorList>
    </citation>
    <scope>NUCLEOTIDE SEQUENCE [LARGE SCALE GENOMIC DNA]</scope>
    <source>
        <strain evidence="5 6">USDA4894</strain>
    </source>
</reference>
<protein>
    <submittedName>
        <fullName evidence="5">Methyltransferase</fullName>
    </submittedName>
</protein>
<accession>A0A6N7LHD9</accession>
<dbReference type="OrthoDB" id="9791837at2"/>
<evidence type="ECO:0000256" key="2">
    <source>
        <dbReference type="ARBA" id="ARBA00022679"/>
    </source>
</evidence>
<dbReference type="Pfam" id="PF05175">
    <property type="entry name" value="MTS"/>
    <property type="match status" value="1"/>
</dbReference>
<proteinExistence type="predicted"/>
<sequence length="225" mass="25591">MSELDTIRATIRMSQQRTFPRHMREFGLDLIVREGVFPPEDFKSWRWFSENFPPFARKRILEIGCGFGLPGLLLAKTGALSLLACDINPRAVANTLENAAANGIENIEVMESDIFNKIPPARKFDIIFWNYPWYFAPADFEFNDDIERGAFDPGYRQLERFLSESPAYLTEGGKILLGFSTNGRDDLLEQLVAANDLNSVIVRCGTYPNVALTYRLFSIYRSATV</sequence>
<organism evidence="5 6">
    <name type="scientific">Sinorhizobium terangae</name>
    <dbReference type="NCBI Taxonomy" id="110322"/>
    <lineage>
        <taxon>Bacteria</taxon>
        <taxon>Pseudomonadati</taxon>
        <taxon>Pseudomonadota</taxon>
        <taxon>Alphaproteobacteria</taxon>
        <taxon>Hyphomicrobiales</taxon>
        <taxon>Rhizobiaceae</taxon>
        <taxon>Sinorhizobium/Ensifer group</taxon>
        <taxon>Sinorhizobium</taxon>
    </lineage>
</organism>
<comment type="caution">
    <text evidence="5">The sequence shown here is derived from an EMBL/GenBank/DDBJ whole genome shotgun (WGS) entry which is preliminary data.</text>
</comment>
<dbReference type="GO" id="GO:0008757">
    <property type="term" value="F:S-adenosylmethionine-dependent methyltransferase activity"/>
    <property type="evidence" value="ECO:0007669"/>
    <property type="project" value="InterPro"/>
</dbReference>
<feature type="domain" description="Methyltransferase small" evidence="4">
    <location>
        <begin position="46"/>
        <end position="134"/>
    </location>
</feature>
<evidence type="ECO:0000259" key="4">
    <source>
        <dbReference type="Pfam" id="PF05175"/>
    </source>
</evidence>
<dbReference type="PANTHER" id="PTHR47816:SF4">
    <property type="entry name" value="RIBOSOMAL RNA SMALL SUBUNIT METHYLTRANSFERASE C"/>
    <property type="match status" value="1"/>
</dbReference>
<dbReference type="CDD" id="cd02440">
    <property type="entry name" value="AdoMet_MTases"/>
    <property type="match status" value="1"/>
</dbReference>